<dbReference type="EMBL" id="JBHRTP010000024">
    <property type="protein sequence ID" value="MFC3108060.1"/>
    <property type="molecule type" value="Genomic_DNA"/>
</dbReference>
<dbReference type="InterPro" id="IPR023374">
    <property type="entry name" value="AttH-like_dom_sf"/>
</dbReference>
<accession>A0ABV7F3G2</accession>
<dbReference type="Pfam" id="PF07143">
    <property type="entry name" value="CrtC"/>
    <property type="match status" value="1"/>
</dbReference>
<evidence type="ECO:0000259" key="1">
    <source>
        <dbReference type="Pfam" id="PF07143"/>
    </source>
</evidence>
<reference evidence="3" key="1">
    <citation type="journal article" date="2019" name="Int. J. Syst. Evol. Microbiol.">
        <title>The Global Catalogue of Microorganisms (GCM) 10K type strain sequencing project: providing services to taxonomists for standard genome sequencing and annotation.</title>
        <authorList>
            <consortium name="The Broad Institute Genomics Platform"/>
            <consortium name="The Broad Institute Genome Sequencing Center for Infectious Disease"/>
            <person name="Wu L."/>
            <person name="Ma J."/>
        </authorList>
    </citation>
    <scope>NUCLEOTIDE SEQUENCE [LARGE SCALE GENOMIC DNA]</scope>
    <source>
        <strain evidence="3">KCTC 42986</strain>
    </source>
</reference>
<protein>
    <submittedName>
        <fullName evidence="2">Lipocalin-like domain-containing protein</fullName>
    </submittedName>
</protein>
<gene>
    <name evidence="2" type="ORF">ACFOFO_08820</name>
</gene>
<dbReference type="Pfam" id="PF17186">
    <property type="entry name" value="Lipocalin_9"/>
    <property type="match status" value="1"/>
</dbReference>
<keyword evidence="3" id="KW-1185">Reference proteome</keyword>
<organism evidence="2 3">
    <name type="scientific">Undibacterium arcticum</name>
    <dbReference type="NCBI Taxonomy" id="1762892"/>
    <lineage>
        <taxon>Bacteria</taxon>
        <taxon>Pseudomonadati</taxon>
        <taxon>Pseudomonadota</taxon>
        <taxon>Betaproteobacteria</taxon>
        <taxon>Burkholderiales</taxon>
        <taxon>Oxalobacteraceae</taxon>
        <taxon>Undibacterium</taxon>
    </lineage>
</organism>
<dbReference type="PANTHER" id="PTHR38591:SF1">
    <property type="entry name" value="BLL1000 PROTEIN"/>
    <property type="match status" value="1"/>
</dbReference>
<dbReference type="Proteomes" id="UP001595530">
    <property type="component" value="Unassembled WGS sequence"/>
</dbReference>
<comment type="caution">
    <text evidence="2">The sequence shown here is derived from an EMBL/GenBank/DDBJ whole genome shotgun (WGS) entry which is preliminary data.</text>
</comment>
<evidence type="ECO:0000313" key="3">
    <source>
        <dbReference type="Proteomes" id="UP001595530"/>
    </source>
</evidence>
<feature type="domain" description="AttH" evidence="1">
    <location>
        <begin position="35"/>
        <end position="206"/>
    </location>
</feature>
<name>A0ABV7F3G2_9BURK</name>
<sequence length="344" mass="37558">MAIDTVAAPPPFTAVRPGHTLSFPTDFGAHPDFRTEWWYATGWLETPDKQPIGFQITFFRSATEHDPANPSRFAPKQLIIAHAALSDPAVGKLLHDQKSARQGFGLAYAQQGDTDVKLDDWRIVRAADGRYRVSVAAPEFSLSLTLTPSQAPMLQGDAGVSRKGPQAQQASYYYSQPQLQVTGSIARDGKQVAVGGTAWLDHEWSSSVLDAKASGWDWVGANLDDGGALMAFQIRSAAGDKLWAHAALRDGSGTVTQFAPEQVRFTPQRHWRSSRTGAAYPVATQIQTGSILWRLTPLQDDQELDSRRSTGTVYWEGAVTLTRDGKAAGRGYLEMTGYVKPIKL</sequence>
<dbReference type="InterPro" id="IPR010791">
    <property type="entry name" value="AttH_dom"/>
</dbReference>
<dbReference type="PANTHER" id="PTHR38591">
    <property type="entry name" value="HYDROLASE"/>
    <property type="match status" value="1"/>
</dbReference>
<proteinExistence type="predicted"/>
<dbReference type="RefSeq" id="WP_390325780.1">
    <property type="nucleotide sequence ID" value="NZ_JBHRTP010000024.1"/>
</dbReference>
<dbReference type="SUPFAM" id="SSF159245">
    <property type="entry name" value="AttH-like"/>
    <property type="match status" value="1"/>
</dbReference>
<dbReference type="Gene3D" id="2.40.370.10">
    <property type="entry name" value="AttH-like domain"/>
    <property type="match status" value="2"/>
</dbReference>
<evidence type="ECO:0000313" key="2">
    <source>
        <dbReference type="EMBL" id="MFC3108060.1"/>
    </source>
</evidence>